<dbReference type="AlphaFoldDB" id="A0A978VUJ1"/>
<gene>
    <name evidence="4" type="ORF">FEM48_Zijuj02G0078900</name>
</gene>
<protein>
    <recommendedName>
        <fullName evidence="2">ACT domain-containing protein ACR</fullName>
    </recommendedName>
    <alternativeName>
        <fullName evidence="2">Protein ACT DOMAIN REPEATS</fullName>
    </alternativeName>
</protein>
<dbReference type="Pfam" id="PF24931">
    <property type="entry name" value="ACT_ACR9_3rd"/>
    <property type="match status" value="1"/>
</dbReference>
<dbReference type="EMBL" id="JAEACU010000002">
    <property type="protein sequence ID" value="KAH7542486.1"/>
    <property type="molecule type" value="Genomic_DNA"/>
</dbReference>
<accession>A0A978VUJ1</accession>
<dbReference type="InterPro" id="IPR056805">
    <property type="entry name" value="ACT_ACR9/10_C"/>
</dbReference>
<comment type="function">
    <text evidence="2">Binds amino acids.</text>
</comment>
<dbReference type="OrthoDB" id="2019824at2759"/>
<dbReference type="Pfam" id="PF24914">
    <property type="entry name" value="ACR10_N"/>
    <property type="match status" value="1"/>
</dbReference>
<evidence type="ECO:0000313" key="5">
    <source>
        <dbReference type="Proteomes" id="UP000813462"/>
    </source>
</evidence>
<evidence type="ECO:0000256" key="1">
    <source>
        <dbReference type="ARBA" id="ARBA00022737"/>
    </source>
</evidence>
<sequence>MGLLSDDVVLIHKGKKPGEPCVITVNCPDKTGLGCDISRIILDFGLYITKGDVSTDGIWCYIVLWVIPYSSSLIVKWSNLKNRLASICPSCSVSFFLNEQPSCSSSSPVYLLKFFCLDRRGLLHDVTQILSELELSIQRVKVTTTPDGRVLDLFFITDNMELLHTKERQRDTLAQLHAVLGESYITCELDLAGPEYECNQGMTSLSPTVAEELFRCEFSDNQSHSQALSPDMTKLKKANVMVDNSLSPAHTLLQIHCADHKGLLYDIMRTLKDCNIQIAYGRFSENRQGYRDLDLFIQQKDGKKIVDPEKQGALCSRLKVEMLHPLRVIIANRGPDPELLVANPVELSGNGRPLVFYDVTLALKTLGICIFSAEIGRHLASDREWEVYRFLLDEKSNVVARTQIVNRVRRILMGW</sequence>
<dbReference type="InterPro" id="IPR002912">
    <property type="entry name" value="ACT_dom"/>
</dbReference>
<evidence type="ECO:0000313" key="4">
    <source>
        <dbReference type="EMBL" id="KAH7542486.1"/>
    </source>
</evidence>
<dbReference type="Gene3D" id="3.30.70.260">
    <property type="match status" value="1"/>
</dbReference>
<dbReference type="InterPro" id="IPR056816">
    <property type="entry name" value="ACR2/9/10_N"/>
</dbReference>
<reference evidence="4" key="1">
    <citation type="journal article" date="2021" name="Front. Plant Sci.">
        <title>Chromosome-Scale Genome Assembly for Chinese Sour Jujube and Insights Into Its Genome Evolution and Domestication Signature.</title>
        <authorList>
            <person name="Shen L.-Y."/>
            <person name="Luo H."/>
            <person name="Wang X.-L."/>
            <person name="Wang X.-M."/>
            <person name="Qiu X.-J."/>
            <person name="Liu H."/>
            <person name="Zhou S.-S."/>
            <person name="Jia K.-H."/>
            <person name="Nie S."/>
            <person name="Bao Y.-T."/>
            <person name="Zhang R.-G."/>
            <person name="Yun Q.-Z."/>
            <person name="Chai Y.-H."/>
            <person name="Lu J.-Y."/>
            <person name="Li Y."/>
            <person name="Zhao S.-W."/>
            <person name="Mao J.-F."/>
            <person name="Jia S.-G."/>
            <person name="Mao Y.-M."/>
        </authorList>
    </citation>
    <scope>NUCLEOTIDE SEQUENCE</scope>
    <source>
        <strain evidence="4">AT0</strain>
        <tissue evidence="4">Leaf</tissue>
    </source>
</reference>
<evidence type="ECO:0000256" key="2">
    <source>
        <dbReference type="RuleBase" id="RU369043"/>
    </source>
</evidence>
<dbReference type="PANTHER" id="PTHR31096">
    <property type="entry name" value="ACT DOMAIN-CONTAINING PROTEIN ACR4-RELATED"/>
    <property type="match status" value="1"/>
</dbReference>
<name>A0A978VUJ1_ZIZJJ</name>
<dbReference type="InterPro" id="IPR040217">
    <property type="entry name" value="ACR1-12"/>
</dbReference>
<organism evidence="4 5">
    <name type="scientific">Ziziphus jujuba var. spinosa</name>
    <dbReference type="NCBI Taxonomy" id="714518"/>
    <lineage>
        <taxon>Eukaryota</taxon>
        <taxon>Viridiplantae</taxon>
        <taxon>Streptophyta</taxon>
        <taxon>Embryophyta</taxon>
        <taxon>Tracheophyta</taxon>
        <taxon>Spermatophyta</taxon>
        <taxon>Magnoliopsida</taxon>
        <taxon>eudicotyledons</taxon>
        <taxon>Gunneridae</taxon>
        <taxon>Pentapetalae</taxon>
        <taxon>rosids</taxon>
        <taxon>fabids</taxon>
        <taxon>Rosales</taxon>
        <taxon>Rhamnaceae</taxon>
        <taxon>Paliureae</taxon>
        <taxon>Ziziphus</taxon>
    </lineage>
</organism>
<dbReference type="Proteomes" id="UP000813462">
    <property type="component" value="Unassembled WGS sequence"/>
</dbReference>
<dbReference type="Pfam" id="PF24926">
    <property type="entry name" value="ACT_ACR9_C"/>
    <property type="match status" value="1"/>
</dbReference>
<dbReference type="InterPro" id="IPR045865">
    <property type="entry name" value="ACT-like_dom_sf"/>
</dbReference>
<proteinExistence type="predicted"/>
<dbReference type="SUPFAM" id="SSF55021">
    <property type="entry name" value="ACT-like"/>
    <property type="match status" value="2"/>
</dbReference>
<comment type="caution">
    <text evidence="4">The sequence shown here is derived from an EMBL/GenBank/DDBJ whole genome shotgun (WGS) entry which is preliminary data.</text>
</comment>
<dbReference type="Pfam" id="PF01842">
    <property type="entry name" value="ACT"/>
    <property type="match status" value="1"/>
</dbReference>
<keyword evidence="1 2" id="KW-0677">Repeat</keyword>
<evidence type="ECO:0000259" key="3">
    <source>
        <dbReference type="PROSITE" id="PS51671"/>
    </source>
</evidence>
<feature type="domain" description="ACT" evidence="3">
    <location>
        <begin position="111"/>
        <end position="194"/>
    </location>
</feature>
<dbReference type="PANTHER" id="PTHR31096:SF14">
    <property type="entry name" value="ACT DOMAIN-CONTAINING PROTEIN ACR"/>
    <property type="match status" value="1"/>
</dbReference>
<dbReference type="GO" id="GO:0016597">
    <property type="term" value="F:amino acid binding"/>
    <property type="evidence" value="ECO:0007669"/>
    <property type="project" value="UniProtKB-UniRule"/>
</dbReference>
<dbReference type="PROSITE" id="PS51671">
    <property type="entry name" value="ACT"/>
    <property type="match status" value="1"/>
</dbReference>